<reference evidence="1" key="1">
    <citation type="submission" date="2021-01" db="EMBL/GenBank/DDBJ databases">
        <title>Whole genome shotgun sequence of Planobispora takensis NBRC 109077.</title>
        <authorList>
            <person name="Komaki H."/>
            <person name="Tamura T."/>
        </authorList>
    </citation>
    <scope>NUCLEOTIDE SEQUENCE</scope>
    <source>
        <strain evidence="1">NBRC 109077</strain>
    </source>
</reference>
<dbReference type="EMBL" id="BOOK01000006">
    <property type="protein sequence ID" value="GIH99179.1"/>
    <property type="molecule type" value="Genomic_DNA"/>
</dbReference>
<sequence length="147" mass="16289">MVMTHALTLPAGWMISPRLVPAWPIDGEHTLEICPAGRTDEQRIRWSYRLTRGKRTIFAGKDICSGMRAEPTTRELGSAARTVLSYLTLRPGDTDAEYFDGYTATQMAWAEAYAEELSAFAMDGICGYCGSEDHVSPLCPDMPDHGR</sequence>
<gene>
    <name evidence="1" type="ORF">Pta02_11880</name>
</gene>
<dbReference type="AlphaFoldDB" id="A0A8J3STQ5"/>
<name>A0A8J3STQ5_9ACTN</name>
<dbReference type="RefSeq" id="WP_203873654.1">
    <property type="nucleotide sequence ID" value="NZ_BOOK01000006.1"/>
</dbReference>
<evidence type="ECO:0000313" key="1">
    <source>
        <dbReference type="EMBL" id="GIH99179.1"/>
    </source>
</evidence>
<dbReference type="Proteomes" id="UP000634476">
    <property type="component" value="Unassembled WGS sequence"/>
</dbReference>
<proteinExistence type="predicted"/>
<comment type="caution">
    <text evidence="1">The sequence shown here is derived from an EMBL/GenBank/DDBJ whole genome shotgun (WGS) entry which is preliminary data.</text>
</comment>
<organism evidence="1 2">
    <name type="scientific">Planobispora takensis</name>
    <dbReference type="NCBI Taxonomy" id="1367882"/>
    <lineage>
        <taxon>Bacteria</taxon>
        <taxon>Bacillati</taxon>
        <taxon>Actinomycetota</taxon>
        <taxon>Actinomycetes</taxon>
        <taxon>Streptosporangiales</taxon>
        <taxon>Streptosporangiaceae</taxon>
        <taxon>Planobispora</taxon>
    </lineage>
</organism>
<keyword evidence="2" id="KW-1185">Reference proteome</keyword>
<evidence type="ECO:0000313" key="2">
    <source>
        <dbReference type="Proteomes" id="UP000634476"/>
    </source>
</evidence>
<accession>A0A8J3STQ5</accession>
<protein>
    <submittedName>
        <fullName evidence="1">Uncharacterized protein</fullName>
    </submittedName>
</protein>